<dbReference type="Pfam" id="PF18369">
    <property type="entry name" value="PKS_DE"/>
    <property type="match status" value="1"/>
</dbReference>
<dbReference type="Proteomes" id="UP000587462">
    <property type="component" value="Unassembled WGS sequence"/>
</dbReference>
<dbReference type="CDD" id="cd00833">
    <property type="entry name" value="PKS"/>
    <property type="match status" value="2"/>
</dbReference>
<dbReference type="Gene3D" id="3.40.47.10">
    <property type="match status" value="2"/>
</dbReference>
<dbReference type="PANTHER" id="PTHR43775">
    <property type="entry name" value="FATTY ACID SYNTHASE"/>
    <property type="match status" value="1"/>
</dbReference>
<dbReference type="GO" id="GO:0004315">
    <property type="term" value="F:3-oxoacyl-[acyl-carrier-protein] synthase activity"/>
    <property type="evidence" value="ECO:0007669"/>
    <property type="project" value="InterPro"/>
</dbReference>
<dbReference type="SMART" id="SM00823">
    <property type="entry name" value="PKS_PP"/>
    <property type="match status" value="1"/>
</dbReference>
<sequence length="2172" mass="227278">MSNDDKLRDYLKRVMVDLRHTRRQLGELEAKDTEPIAIVGMSCRYPGGVGSPEDLWRLVSSGGDAVTAFPADRGWDMDALYDPEPGRSGRTYVRDGGFLHDAADFDPAFFGISPREALAMDPQQRLLLETSWEAFERAGIDPAAAHGTRTGVFVGTNGQDHAYLQRHGDEEVEAHLVTANTAAVVSGRISYTFGLEGPAVTVDTACSSSLVALHLAAQALRQGECSLALAGGVTVMATPNTFLAFSAQRGLSPDGRIRAFSSTADGTAMSEGVGVLLLERLSDARRLGHEVLAVIRGSAVNQDGASNGLTAPNGPSQVRVIQQALENARLTASQIDAVEAHGTGTTLGDPIEAEALLATYGQEHPGDQPLWLGSVKSNIGHTQAASGVAGVIKMVMAMRHGVLPQTLHVDEPTPQVDWSAGGVRLLTEAVGWPETDHPRRAAVSSFGVSGTNAHTIIEQAPPLEEEPAEEPQAAPVAGALTWVLSAKSAAALRAQAERLLSFVEDGTGLSPADVGFSLATTRAAWDRRAAVVGETLEELTEGVRALASGTPSAAVVEGVARLGGKVGFLFSGQGSQRLGMGRELYAAYPVFAAAYDEVCAQLGVTLDVDSEELHRTGMTQPALFAIEVALFRLLESWGVRPDYVAGHSVGEIAAAHVAGVLSLEDAAKLVSARAALMQALPAGGAMVAVQATEEEVLPHLTDQVGIAAINGPQSVVISGAEDAVTAIAEVFAQQGRKTSRLKVSHAFHSPLMDPMLDEFAAVVRDLTFNEPQIPVVSNLTGALAESYSAEYWVRHVREAVRFADGIRTLHDLDVTTFVEIGPGGVLSGMTQGCLDEAVTIPVLRADRPERQAITTALAELHVHGVPLNWQALFPGARKVDLPTYAFQQQRFWMEKPDAETAVVDAVDAEFWAGVEREDVQSLAATLGLSAEELDVVVPKLSAWRRQRKEQSVVDGWRYRSVWQPLSGLPAAELSGTWLFVAPEGDAWAETVRAGLAARGAQLIPLPVGADADRQSLAGALAGTDPVAGVLSLLAVDESASAEHPAVSRGLALTVALAQALGDAGIDAPLWCATRGAAATGRSDDAPLSAVQNQVWGFGRALALEQPSLWGGLIDLPETVDERATGRIAAVLNQAAGSAEDQVAVRTSGVFAARLTHARSGTGRPWTPRGTVLITGGTGALGGHIARWLARNGAEHLVLTSRRGADAPGAVELQAELEQLGASVSLAACDVADRDAVATLLAEHTFTAVFHAAGVEQFAPFGELTQADFARTMAAKTGGATHLDELLGEQELDAFVLFSSIAGVWGSGLQTAYAAANAHLDGLAAQRRARGLTATAIAWGPWADGGMVTDDDEEQLRRRGVLTLPAALAVTAVQRALDCDETAVVVADMDWERFIGPFTLSRPSPLLSELPEVRRAGAAATADDTAGAAPLAAQLAGLPETERAETLLGLVRAQVAAVLGHASAADVEPDRAFKDLGFDSLTAVELRNRINTATGLALPPTLVFDYPNAAALAHFLQTELLGAQAAAAVPAGRTAAADDEPIAIVAMSCHLPGGVDSPEQLWDLVASGGDAISEFPADRGWDTDNLYDPDPERVGKTYARDGGFLYDATDFDAAFFGISPREALAMDPQQRVLLETSWEVFERAGLTPAQVRGSRTGVFVGMAYQGYGADVRRTPEGVEGHRLVGGASSVVSGRVAYTFGLEGPAVTIDTACSSSLVALHLAIQSLRSGECTMALAGGVTVMASPQVFVEFSRQRGLSPDGRCKAFAAGADGTGWSEGAGMILVERLGDAVRNGHQVLAVVRGSAVNQDGASNGLTAPNGPAQQRVIREALASAGLASTDVDVVEAHGTGTTLGDPIEAQALLATYGKDREQPLWLGSLKSNIGHTQAAAGVAGIIKMVMAMQHGMLPQTLHVDEPTPHVDWSAGAVQLLTEAVEWPESERPRRAGISSFGVSGTNAHTIIEQAPAPAELPATPDSGAVVPWVLSGKGEQALRAQAARLADHLDVRSSWAASDIGLSLASREAFEDRAVLMAQSRDELLRALSALAAGEPAANVVLGRARSGGKTGFLFSGQGSQRLGMGRELYAAFPAFADAYDAVCAHLDAPVDVDAESLNETGCTQPALFAIEVALFRLLESWGVRPDYVAGHSVGEIAAAHVAGVLSLADAAKLVSARA</sequence>
<evidence type="ECO:0000259" key="8">
    <source>
        <dbReference type="PROSITE" id="PS50075"/>
    </source>
</evidence>
<dbReference type="GO" id="GO:0033068">
    <property type="term" value="P:macrolide biosynthetic process"/>
    <property type="evidence" value="ECO:0007669"/>
    <property type="project" value="UniProtKB-ARBA"/>
</dbReference>
<keyword evidence="5" id="KW-0045">Antibiotic biosynthesis</keyword>
<dbReference type="NCBIfam" id="NF045894">
    <property type="entry name" value="PKS_plus_SDR"/>
    <property type="match status" value="1"/>
</dbReference>
<protein>
    <submittedName>
        <fullName evidence="10">SDR family NAD(P)-dependent oxidoreductase</fullName>
    </submittedName>
</protein>
<dbReference type="InterPro" id="IPR036736">
    <property type="entry name" value="ACP-like_sf"/>
</dbReference>
<dbReference type="EMBL" id="JABBXF010000143">
    <property type="protein sequence ID" value="NVK82490.1"/>
    <property type="molecule type" value="Genomic_DNA"/>
</dbReference>
<dbReference type="SUPFAM" id="SSF52151">
    <property type="entry name" value="FabD/lysophospholipase-like"/>
    <property type="match status" value="2"/>
</dbReference>
<dbReference type="InterPro" id="IPR016039">
    <property type="entry name" value="Thiolase-like"/>
</dbReference>
<dbReference type="InterPro" id="IPR013968">
    <property type="entry name" value="PKS_KR"/>
</dbReference>
<feature type="non-terminal residue" evidence="10">
    <location>
        <position position="2172"/>
    </location>
</feature>
<dbReference type="Gene3D" id="3.30.70.3290">
    <property type="match status" value="1"/>
</dbReference>
<dbReference type="SUPFAM" id="SSF53901">
    <property type="entry name" value="Thiolase-like"/>
    <property type="match status" value="2"/>
</dbReference>
<feature type="domain" description="Carrier" evidence="8">
    <location>
        <begin position="1444"/>
        <end position="1519"/>
    </location>
</feature>
<dbReference type="FunFam" id="3.40.47.10:FF:000019">
    <property type="entry name" value="Polyketide synthase type I"/>
    <property type="match status" value="2"/>
</dbReference>
<gene>
    <name evidence="10" type="ORF">HG542_33335</name>
</gene>
<keyword evidence="7" id="KW-0012">Acyltransferase</keyword>
<dbReference type="PROSITE" id="PS00012">
    <property type="entry name" value="PHOSPHOPANTETHEINE"/>
    <property type="match status" value="1"/>
</dbReference>
<name>A0A7Y7BBE2_STRMO</name>
<accession>A0A7Y7BBE2</accession>
<dbReference type="InterPro" id="IPR016036">
    <property type="entry name" value="Malonyl_transacylase_ACP-bd"/>
</dbReference>
<dbReference type="SMART" id="SM01294">
    <property type="entry name" value="PKS_PP_betabranch"/>
    <property type="match status" value="1"/>
</dbReference>
<dbReference type="Gene3D" id="1.10.1200.10">
    <property type="entry name" value="ACP-like"/>
    <property type="match status" value="1"/>
</dbReference>
<dbReference type="CDD" id="cd08952">
    <property type="entry name" value="KR_1_SDR_x"/>
    <property type="match status" value="1"/>
</dbReference>
<organism evidence="10 11">
    <name type="scientific">Streptomyces morookaense</name>
    <name type="common">Streptoverticillium morookaense</name>
    <dbReference type="NCBI Taxonomy" id="1970"/>
    <lineage>
        <taxon>Bacteria</taxon>
        <taxon>Bacillati</taxon>
        <taxon>Actinomycetota</taxon>
        <taxon>Actinomycetes</taxon>
        <taxon>Kitasatosporales</taxon>
        <taxon>Streptomycetaceae</taxon>
        <taxon>Streptomyces</taxon>
    </lineage>
</organism>
<dbReference type="FunFam" id="1.10.1200.10:FF:000007">
    <property type="entry name" value="Probable polyketide synthase pks17"/>
    <property type="match status" value="1"/>
</dbReference>
<dbReference type="InterPro" id="IPR009081">
    <property type="entry name" value="PP-bd_ACP"/>
</dbReference>
<dbReference type="Pfam" id="PF02801">
    <property type="entry name" value="Ketoacyl-synt_C"/>
    <property type="match status" value="2"/>
</dbReference>
<dbReference type="InterPro" id="IPR001227">
    <property type="entry name" value="Ac_transferase_dom_sf"/>
</dbReference>
<dbReference type="Gene3D" id="3.40.50.720">
    <property type="entry name" value="NAD(P)-binding Rossmann-like Domain"/>
    <property type="match status" value="1"/>
</dbReference>
<dbReference type="SMART" id="SM00825">
    <property type="entry name" value="PKS_KS"/>
    <property type="match status" value="2"/>
</dbReference>
<reference evidence="10 11" key="1">
    <citation type="submission" date="2020-04" db="EMBL/GenBank/DDBJ databases">
        <title>Draft Genome Sequence of Streptomyces morookaense DSM 40503, an 8-azaguanine-producing strain.</title>
        <authorList>
            <person name="Qi J."/>
            <person name="Gao J.-M."/>
        </authorList>
    </citation>
    <scope>NUCLEOTIDE SEQUENCE [LARGE SCALE GENOMIC DNA]</scope>
    <source>
        <strain evidence="10 11">DSM 40503</strain>
    </source>
</reference>
<evidence type="ECO:0000256" key="2">
    <source>
        <dbReference type="ARBA" id="ARBA00022450"/>
    </source>
</evidence>
<dbReference type="InterPro" id="IPR036291">
    <property type="entry name" value="NAD(P)-bd_dom_sf"/>
</dbReference>
<comment type="caution">
    <text evidence="10">The sequence shown here is derived from an EMBL/GenBank/DDBJ whole genome shotgun (WGS) entry which is preliminary data.</text>
</comment>
<keyword evidence="4" id="KW-0808">Transferase</keyword>
<dbReference type="Pfam" id="PF08990">
    <property type="entry name" value="Docking"/>
    <property type="match status" value="1"/>
</dbReference>
<evidence type="ECO:0000313" key="11">
    <source>
        <dbReference type="Proteomes" id="UP000587462"/>
    </source>
</evidence>
<dbReference type="InterPro" id="IPR032821">
    <property type="entry name" value="PKS_assoc"/>
</dbReference>
<dbReference type="Pfam" id="PF00109">
    <property type="entry name" value="ketoacyl-synt"/>
    <property type="match status" value="2"/>
</dbReference>
<dbReference type="SMART" id="SM00827">
    <property type="entry name" value="PKS_AT"/>
    <property type="match status" value="1"/>
</dbReference>
<dbReference type="Pfam" id="PF00550">
    <property type="entry name" value="PP-binding"/>
    <property type="match status" value="1"/>
</dbReference>
<dbReference type="PROSITE" id="PS50075">
    <property type="entry name" value="CARRIER"/>
    <property type="match status" value="1"/>
</dbReference>
<dbReference type="PANTHER" id="PTHR43775:SF51">
    <property type="entry name" value="INACTIVE PHENOLPHTHIOCEROL SYNTHESIS POLYKETIDE SYNTHASE TYPE I PKS1-RELATED"/>
    <property type="match status" value="1"/>
</dbReference>
<proteinExistence type="predicted"/>
<evidence type="ECO:0000256" key="4">
    <source>
        <dbReference type="ARBA" id="ARBA00022679"/>
    </source>
</evidence>
<dbReference type="InterPro" id="IPR018201">
    <property type="entry name" value="Ketoacyl_synth_AS"/>
</dbReference>
<feature type="domain" description="Ketosynthase family 3 (KS3)" evidence="9">
    <location>
        <begin position="33"/>
        <end position="459"/>
    </location>
</feature>
<dbReference type="GO" id="GO:0004312">
    <property type="term" value="F:fatty acid synthase activity"/>
    <property type="evidence" value="ECO:0007669"/>
    <property type="project" value="TreeGrafter"/>
</dbReference>
<evidence type="ECO:0000256" key="7">
    <source>
        <dbReference type="ARBA" id="ARBA00023315"/>
    </source>
</evidence>
<dbReference type="InterPro" id="IPR015083">
    <property type="entry name" value="NorB/c/GfsB-D-like_docking"/>
</dbReference>
<dbReference type="SUPFAM" id="SSF55048">
    <property type="entry name" value="Probable ACP-binding domain of malonyl-CoA ACP transacylase"/>
    <property type="match status" value="1"/>
</dbReference>
<evidence type="ECO:0000259" key="9">
    <source>
        <dbReference type="PROSITE" id="PS52004"/>
    </source>
</evidence>
<keyword evidence="2" id="KW-0596">Phosphopantetheine</keyword>
<dbReference type="FunFam" id="3.40.366.10:FF:000002">
    <property type="entry name" value="Probable polyketide synthase 2"/>
    <property type="match status" value="1"/>
</dbReference>
<comment type="cofactor">
    <cofactor evidence="1">
        <name>pantetheine 4'-phosphate</name>
        <dbReference type="ChEBI" id="CHEBI:47942"/>
    </cofactor>
</comment>
<dbReference type="InterPro" id="IPR057326">
    <property type="entry name" value="KR_dom"/>
</dbReference>
<evidence type="ECO:0000256" key="1">
    <source>
        <dbReference type="ARBA" id="ARBA00001957"/>
    </source>
</evidence>
<dbReference type="Gene3D" id="3.40.50.11460">
    <property type="match status" value="1"/>
</dbReference>
<evidence type="ECO:0000313" key="10">
    <source>
        <dbReference type="EMBL" id="NVK82490.1"/>
    </source>
</evidence>
<keyword evidence="6" id="KW-0511">Multifunctional enzyme</keyword>
<dbReference type="InterPro" id="IPR014043">
    <property type="entry name" value="Acyl_transferase_dom"/>
</dbReference>
<dbReference type="InterPro" id="IPR014030">
    <property type="entry name" value="Ketoacyl_synth_N"/>
</dbReference>
<dbReference type="Gene3D" id="3.40.366.10">
    <property type="entry name" value="Malonyl-Coenzyme A Acyl Carrier Protein, domain 2"/>
    <property type="match status" value="2"/>
</dbReference>
<dbReference type="InterPro" id="IPR006162">
    <property type="entry name" value="Ppantetheine_attach_site"/>
</dbReference>
<dbReference type="InterPro" id="IPR041618">
    <property type="entry name" value="PKS_DE"/>
</dbReference>
<dbReference type="GO" id="GO:0006633">
    <property type="term" value="P:fatty acid biosynthetic process"/>
    <property type="evidence" value="ECO:0007669"/>
    <property type="project" value="InterPro"/>
</dbReference>
<dbReference type="PROSITE" id="PS00606">
    <property type="entry name" value="KS3_1"/>
    <property type="match status" value="2"/>
</dbReference>
<dbReference type="PROSITE" id="PS52004">
    <property type="entry name" value="KS3_2"/>
    <property type="match status" value="2"/>
</dbReference>
<keyword evidence="11" id="KW-1185">Reference proteome</keyword>
<dbReference type="SUPFAM" id="SSF51735">
    <property type="entry name" value="NAD(P)-binding Rossmann-fold domains"/>
    <property type="match status" value="2"/>
</dbReference>
<dbReference type="Gene3D" id="6.10.140.1830">
    <property type="match status" value="1"/>
</dbReference>
<dbReference type="GO" id="GO:0031177">
    <property type="term" value="F:phosphopantetheine binding"/>
    <property type="evidence" value="ECO:0007669"/>
    <property type="project" value="InterPro"/>
</dbReference>
<keyword evidence="3" id="KW-0597">Phosphoprotein</keyword>
<dbReference type="InterPro" id="IPR020806">
    <property type="entry name" value="PKS_PP-bd"/>
</dbReference>
<evidence type="ECO:0000256" key="3">
    <source>
        <dbReference type="ARBA" id="ARBA00022553"/>
    </source>
</evidence>
<dbReference type="Pfam" id="PF16197">
    <property type="entry name" value="KAsynt_C_assoc"/>
    <property type="match status" value="2"/>
</dbReference>
<feature type="domain" description="Ketosynthase family 3 (KS3)" evidence="9">
    <location>
        <begin position="1538"/>
        <end position="1962"/>
    </location>
</feature>
<evidence type="ECO:0000256" key="5">
    <source>
        <dbReference type="ARBA" id="ARBA00023194"/>
    </source>
</evidence>
<dbReference type="InterPro" id="IPR050091">
    <property type="entry name" value="PKS_NRPS_Biosynth_Enz"/>
</dbReference>
<dbReference type="SMART" id="SM00822">
    <property type="entry name" value="PKS_KR"/>
    <property type="match status" value="1"/>
</dbReference>
<dbReference type="Pfam" id="PF00698">
    <property type="entry name" value="Acyl_transf_1"/>
    <property type="match status" value="2"/>
</dbReference>
<dbReference type="Pfam" id="PF08659">
    <property type="entry name" value="KR"/>
    <property type="match status" value="1"/>
</dbReference>
<dbReference type="InterPro" id="IPR016035">
    <property type="entry name" value="Acyl_Trfase/lysoPLipase"/>
</dbReference>
<dbReference type="SUPFAM" id="SSF47336">
    <property type="entry name" value="ACP-like"/>
    <property type="match status" value="1"/>
</dbReference>
<dbReference type="InterPro" id="IPR020841">
    <property type="entry name" value="PKS_Beta-ketoAc_synthase_dom"/>
</dbReference>
<dbReference type="InterPro" id="IPR014031">
    <property type="entry name" value="Ketoacyl_synth_C"/>
</dbReference>
<evidence type="ECO:0000256" key="6">
    <source>
        <dbReference type="ARBA" id="ARBA00023268"/>
    </source>
</evidence>